<evidence type="ECO:0000256" key="3">
    <source>
        <dbReference type="ARBA" id="ARBA00022989"/>
    </source>
</evidence>
<dbReference type="PANTHER" id="PTHR48021:SF68">
    <property type="entry name" value="MAJOR FACILITATOR SUPERFAMILY (MFS) PROFILE DOMAIN-CONTAINING PROTEIN"/>
    <property type="match status" value="1"/>
</dbReference>
<dbReference type="InterPro" id="IPR005829">
    <property type="entry name" value="Sugar_transporter_CS"/>
</dbReference>
<evidence type="ECO:0000256" key="6">
    <source>
        <dbReference type="SAM" id="Phobius"/>
    </source>
</evidence>
<dbReference type="GO" id="GO:0022857">
    <property type="term" value="F:transmembrane transporter activity"/>
    <property type="evidence" value="ECO:0007669"/>
    <property type="project" value="InterPro"/>
</dbReference>
<feature type="domain" description="Major facilitator superfamily (MFS) profile" evidence="7">
    <location>
        <begin position="212"/>
        <end position="348"/>
    </location>
</feature>
<feature type="transmembrane region" description="Helical" evidence="6">
    <location>
        <begin position="254"/>
        <end position="273"/>
    </location>
</feature>
<evidence type="ECO:0000256" key="1">
    <source>
        <dbReference type="ARBA" id="ARBA00004141"/>
    </source>
</evidence>
<keyword evidence="2 6" id="KW-0812">Transmembrane</keyword>
<dbReference type="Proteomes" id="UP001153709">
    <property type="component" value="Chromosome 3"/>
</dbReference>
<dbReference type="SUPFAM" id="SSF103473">
    <property type="entry name" value="MFS general substrate transporter"/>
    <property type="match status" value="1"/>
</dbReference>
<dbReference type="InterPro" id="IPR020846">
    <property type="entry name" value="MFS_dom"/>
</dbReference>
<feature type="transmembrane region" description="Helical" evidence="6">
    <location>
        <begin position="303"/>
        <end position="324"/>
    </location>
</feature>
<reference evidence="8" key="1">
    <citation type="submission" date="2022-01" db="EMBL/GenBank/DDBJ databases">
        <authorList>
            <person name="King R."/>
        </authorList>
    </citation>
    <scope>NUCLEOTIDE SEQUENCE</scope>
</reference>
<dbReference type="Gene3D" id="1.20.1250.20">
    <property type="entry name" value="MFS general substrate transporter like domains"/>
    <property type="match status" value="1"/>
</dbReference>
<dbReference type="GO" id="GO:0016020">
    <property type="term" value="C:membrane"/>
    <property type="evidence" value="ECO:0007669"/>
    <property type="project" value="UniProtKB-SubCell"/>
</dbReference>
<keyword evidence="3 6" id="KW-1133">Transmembrane helix</keyword>
<accession>A0A9N9SXE0</accession>
<keyword evidence="4 6" id="KW-0472">Membrane</keyword>
<name>A0A9N9SXE0_DIABA</name>
<evidence type="ECO:0000256" key="4">
    <source>
        <dbReference type="ARBA" id="ARBA00023136"/>
    </source>
</evidence>
<feature type="region of interest" description="Disordered" evidence="5">
    <location>
        <begin position="46"/>
        <end position="81"/>
    </location>
</feature>
<evidence type="ECO:0000313" key="8">
    <source>
        <dbReference type="EMBL" id="CAG9831364.1"/>
    </source>
</evidence>
<organism evidence="8 9">
    <name type="scientific">Diabrotica balteata</name>
    <name type="common">Banded cucumber beetle</name>
    <dbReference type="NCBI Taxonomy" id="107213"/>
    <lineage>
        <taxon>Eukaryota</taxon>
        <taxon>Metazoa</taxon>
        <taxon>Ecdysozoa</taxon>
        <taxon>Arthropoda</taxon>
        <taxon>Hexapoda</taxon>
        <taxon>Insecta</taxon>
        <taxon>Pterygota</taxon>
        <taxon>Neoptera</taxon>
        <taxon>Endopterygota</taxon>
        <taxon>Coleoptera</taxon>
        <taxon>Polyphaga</taxon>
        <taxon>Cucujiformia</taxon>
        <taxon>Chrysomeloidea</taxon>
        <taxon>Chrysomelidae</taxon>
        <taxon>Galerucinae</taxon>
        <taxon>Diabroticina</taxon>
        <taxon>Diabroticites</taxon>
        <taxon>Diabrotica</taxon>
    </lineage>
</organism>
<gene>
    <name evidence="8" type="ORF">DIABBA_LOCUS4962</name>
</gene>
<evidence type="ECO:0000256" key="5">
    <source>
        <dbReference type="SAM" id="MobiDB-lite"/>
    </source>
</evidence>
<dbReference type="Pfam" id="PF00083">
    <property type="entry name" value="Sugar_tr"/>
    <property type="match status" value="1"/>
</dbReference>
<evidence type="ECO:0000313" key="9">
    <source>
        <dbReference type="Proteomes" id="UP001153709"/>
    </source>
</evidence>
<dbReference type="PROSITE" id="PS00217">
    <property type="entry name" value="SUGAR_TRANSPORT_2"/>
    <property type="match status" value="1"/>
</dbReference>
<feature type="transmembrane region" description="Helical" evidence="6">
    <location>
        <begin position="280"/>
        <end position="297"/>
    </location>
</feature>
<dbReference type="AlphaFoldDB" id="A0A9N9SXE0"/>
<feature type="compositionally biased region" description="Basic and acidic residues" evidence="5">
    <location>
        <begin position="72"/>
        <end position="81"/>
    </location>
</feature>
<dbReference type="InterPro" id="IPR005828">
    <property type="entry name" value="MFS_sugar_transport-like"/>
</dbReference>
<evidence type="ECO:0000256" key="2">
    <source>
        <dbReference type="ARBA" id="ARBA00022692"/>
    </source>
</evidence>
<dbReference type="InterPro" id="IPR050549">
    <property type="entry name" value="MFS_Trehalose_Transporter"/>
</dbReference>
<comment type="subcellular location">
    <subcellularLocation>
        <location evidence="1">Membrane</location>
        <topology evidence="1">Multi-pass membrane protein</topology>
    </subcellularLocation>
</comment>
<dbReference type="InterPro" id="IPR036259">
    <property type="entry name" value="MFS_trans_sf"/>
</dbReference>
<keyword evidence="9" id="KW-1185">Reference proteome</keyword>
<dbReference type="PANTHER" id="PTHR48021">
    <property type="match status" value="1"/>
</dbReference>
<dbReference type="PROSITE" id="PS50850">
    <property type="entry name" value="MFS"/>
    <property type="match status" value="1"/>
</dbReference>
<sequence>MDAGTSTPYAQDEDASYLIASDHLSDASDNANNFPARNFNAIRQMFNNPEKTTPRREGAKRPCPSLGQSPVTEKKKIRDDSNYSYEEQIQMLVKKIEEMQDTQAVLIEQLKELRAEIKQKDDENRKKNPIKTTEKTKKEQVKPVEKPKIINTGKPKKKAEEEVLADTLTAYNHISGDEGDQMDTSDYEDGGEWQRFTPRKAKKQQAQETKKISIVEKQTKIIQKRQEKEMDKTIKTSQARRIEKENNEPQPTSLAALPMALGCIFGGISLAKFGRKTTHIIICLPMFLGWILMFLAYDINMIFIGRFITGLMTGMVASACSVYIAETSDPSYRAFLLGLIVACASLGT</sequence>
<proteinExistence type="predicted"/>
<protein>
    <recommendedName>
        <fullName evidence="7">Major facilitator superfamily (MFS) profile domain-containing protein</fullName>
    </recommendedName>
</protein>
<dbReference type="EMBL" id="OU898278">
    <property type="protein sequence ID" value="CAG9831364.1"/>
    <property type="molecule type" value="Genomic_DNA"/>
</dbReference>
<feature type="region of interest" description="Disordered" evidence="5">
    <location>
        <begin position="119"/>
        <end position="146"/>
    </location>
</feature>
<evidence type="ECO:0000259" key="7">
    <source>
        <dbReference type="PROSITE" id="PS50850"/>
    </source>
</evidence>
<dbReference type="OrthoDB" id="6612291at2759"/>